<feature type="region of interest" description="Disordered" evidence="1">
    <location>
        <begin position="92"/>
        <end position="118"/>
    </location>
</feature>
<keyword evidence="3" id="KW-1185">Reference proteome</keyword>
<protein>
    <recommendedName>
        <fullName evidence="4">5-bromo-4-chloroindolyl phosphate hydrolysis protein</fullName>
    </recommendedName>
</protein>
<sequence length="258" mass="30670">MIFFIFIVSYKSKYFLHLYGDIMKKYQNLFSNNFIISISLLAFSSFVFWMISLKFISIIIFIFLLLILFYTLQDKFESYIKNMKINKANKKEVNEQKEPLNNKTETNNNKTNADNNETNSFDKNIQNKIYKINDSDLALIINDVLFKLNFILEKTSGNKSYKRTYNSIIDYYIPTIEKFINRYIELDEAYMENSKKQKIKRDIKNSICIINLGFQKMINEFNTDSLIDIYSDIDVLRAILIRDGLITEIDFPKIIYDI</sequence>
<evidence type="ECO:0008006" key="4">
    <source>
        <dbReference type="Google" id="ProtNLM"/>
    </source>
</evidence>
<reference evidence="2 3" key="1">
    <citation type="journal article" date="2009" name="PLoS ONE">
        <title>Genome sequence of the pathogenic intestinal spirochete Brachyspira hyodysenteriae reveals adaptations to its lifestyle in the porcine large intestine.</title>
        <authorList>
            <person name="Bellgard M.I."/>
            <person name="Wanchanthuek P."/>
            <person name="La T."/>
            <person name="Ryan K."/>
            <person name="Moolhuijzen P."/>
            <person name="Albertyn Z."/>
            <person name="Shaban B."/>
            <person name="Motro Y."/>
            <person name="Dunn D.S."/>
            <person name="Schibeci D."/>
            <person name="Hunter A."/>
            <person name="Barrero R."/>
            <person name="Phillips N.D."/>
            <person name="Hampson D.J."/>
        </authorList>
    </citation>
    <scope>NUCLEOTIDE SEQUENCE [LARGE SCALE GENOMIC DNA]</scope>
    <source>
        <strain evidence="3">ATCC 49526 / WA1</strain>
    </source>
</reference>
<dbReference type="KEGG" id="bhy:BHWA1_02486"/>
<dbReference type="Proteomes" id="UP000001803">
    <property type="component" value="Chromosome"/>
</dbReference>
<evidence type="ECO:0000313" key="3">
    <source>
        <dbReference type="Proteomes" id="UP000001803"/>
    </source>
</evidence>
<dbReference type="AlphaFoldDB" id="A0A3B6VBZ4"/>
<name>A0A3B6VBZ4_BRAHW</name>
<accession>A0A3B6VBZ4</accession>
<dbReference type="EMBL" id="CP001357">
    <property type="protein sequence ID" value="ACN84940.1"/>
    <property type="molecule type" value="Genomic_DNA"/>
</dbReference>
<feature type="compositionally biased region" description="Low complexity" evidence="1">
    <location>
        <begin position="101"/>
        <end position="118"/>
    </location>
</feature>
<organism evidence="2 3">
    <name type="scientific">Brachyspira hyodysenteriae (strain ATCC 49526 / WA1)</name>
    <dbReference type="NCBI Taxonomy" id="565034"/>
    <lineage>
        <taxon>Bacteria</taxon>
        <taxon>Pseudomonadati</taxon>
        <taxon>Spirochaetota</taxon>
        <taxon>Spirochaetia</taxon>
        <taxon>Brachyspirales</taxon>
        <taxon>Brachyspiraceae</taxon>
        <taxon>Brachyspira</taxon>
    </lineage>
</organism>
<evidence type="ECO:0000313" key="2">
    <source>
        <dbReference type="EMBL" id="ACN84940.1"/>
    </source>
</evidence>
<proteinExistence type="predicted"/>
<gene>
    <name evidence="2" type="ordered locus">BHWA1_02486</name>
</gene>
<evidence type="ECO:0000256" key="1">
    <source>
        <dbReference type="SAM" id="MobiDB-lite"/>
    </source>
</evidence>
<dbReference type="STRING" id="565034.BHWA1_02486"/>